<feature type="transmembrane region" description="Helical" evidence="7">
    <location>
        <begin position="136"/>
        <end position="159"/>
    </location>
</feature>
<comment type="similarity">
    <text evidence="2">Belongs to the drug/metabolite transporter (DMT) superfamily. Plant drug/metabolite exporter (P-DME) (TC 2.A.7.4) family.</text>
</comment>
<gene>
    <name evidence="9" type="ORF">CEUR00632_LOCUS12355</name>
</gene>
<feature type="transmembrane region" description="Helical" evidence="7">
    <location>
        <begin position="273"/>
        <end position="295"/>
    </location>
</feature>
<feature type="transmembrane region" description="Helical" evidence="7">
    <location>
        <begin position="82"/>
        <end position="99"/>
    </location>
</feature>
<proteinExistence type="inferred from homology"/>
<feature type="transmembrane region" description="Helical" evidence="7">
    <location>
        <begin position="374"/>
        <end position="392"/>
    </location>
</feature>
<evidence type="ECO:0000256" key="4">
    <source>
        <dbReference type="ARBA" id="ARBA00022989"/>
    </source>
</evidence>
<feature type="domain" description="EamA" evidence="8">
    <location>
        <begin position="17"/>
        <end position="150"/>
    </location>
</feature>
<evidence type="ECO:0000256" key="1">
    <source>
        <dbReference type="ARBA" id="ARBA00004141"/>
    </source>
</evidence>
<feature type="transmembrane region" description="Helical" evidence="7">
    <location>
        <begin position="315"/>
        <end position="336"/>
    </location>
</feature>
<feature type="transmembrane region" description="Helical" evidence="7">
    <location>
        <begin position="42"/>
        <end position="62"/>
    </location>
</feature>
<feature type="compositionally biased region" description="Basic and acidic residues" evidence="6">
    <location>
        <begin position="490"/>
        <end position="500"/>
    </location>
</feature>
<keyword evidence="5 7" id="KW-0472">Membrane</keyword>
<feature type="transmembrane region" description="Helical" evidence="7">
    <location>
        <begin position="12"/>
        <end position="36"/>
    </location>
</feature>
<dbReference type="PANTHER" id="PTHR22911">
    <property type="entry name" value="ACYL-MALONYL CONDENSING ENZYME-RELATED"/>
    <property type="match status" value="1"/>
</dbReference>
<dbReference type="InterPro" id="IPR037185">
    <property type="entry name" value="EmrE-like"/>
</dbReference>
<name>A0A7R9YXH1_9CHLO</name>
<protein>
    <recommendedName>
        <fullName evidence="8">EamA domain-containing protein</fullName>
    </recommendedName>
</protein>
<dbReference type="AlphaFoldDB" id="A0A7R9YXH1"/>
<dbReference type="InterPro" id="IPR000620">
    <property type="entry name" value="EamA_dom"/>
</dbReference>
<feature type="region of interest" description="Disordered" evidence="6">
    <location>
        <begin position="413"/>
        <end position="500"/>
    </location>
</feature>
<evidence type="ECO:0000256" key="6">
    <source>
        <dbReference type="SAM" id="MobiDB-lite"/>
    </source>
</evidence>
<dbReference type="Pfam" id="PF00892">
    <property type="entry name" value="EamA"/>
    <property type="match status" value="1"/>
</dbReference>
<dbReference type="PANTHER" id="PTHR22911:SF6">
    <property type="entry name" value="SOLUTE CARRIER FAMILY 35 MEMBER G1"/>
    <property type="match status" value="1"/>
</dbReference>
<organism evidence="9">
    <name type="scientific">Chlamydomonas euryale</name>
    <dbReference type="NCBI Taxonomy" id="1486919"/>
    <lineage>
        <taxon>Eukaryota</taxon>
        <taxon>Viridiplantae</taxon>
        <taxon>Chlorophyta</taxon>
        <taxon>core chlorophytes</taxon>
        <taxon>Chlorophyceae</taxon>
        <taxon>CS clade</taxon>
        <taxon>Chlamydomonadales</taxon>
        <taxon>Chlamydomonadaceae</taxon>
        <taxon>Chlamydomonas</taxon>
    </lineage>
</organism>
<comment type="subcellular location">
    <subcellularLocation>
        <location evidence="1">Membrane</location>
        <topology evidence="1">Multi-pass membrane protein</topology>
    </subcellularLocation>
</comment>
<evidence type="ECO:0000256" key="2">
    <source>
        <dbReference type="ARBA" id="ARBA00007635"/>
    </source>
</evidence>
<keyword evidence="3 7" id="KW-0812">Transmembrane</keyword>
<accession>A0A7R9YXH1</accession>
<dbReference type="GO" id="GO:0016020">
    <property type="term" value="C:membrane"/>
    <property type="evidence" value="ECO:0007669"/>
    <property type="project" value="UniProtKB-SubCell"/>
</dbReference>
<evidence type="ECO:0000313" key="9">
    <source>
        <dbReference type="EMBL" id="CAD8294091.1"/>
    </source>
</evidence>
<dbReference type="SUPFAM" id="SSF103481">
    <property type="entry name" value="Multidrug resistance efflux transporter EmrE"/>
    <property type="match status" value="2"/>
</dbReference>
<feature type="transmembrane region" description="Helical" evidence="7">
    <location>
        <begin position="348"/>
        <end position="368"/>
    </location>
</feature>
<reference evidence="9" key="1">
    <citation type="submission" date="2021-01" db="EMBL/GenBank/DDBJ databases">
        <authorList>
            <person name="Corre E."/>
            <person name="Pelletier E."/>
            <person name="Niang G."/>
            <person name="Scheremetjew M."/>
            <person name="Finn R."/>
            <person name="Kale V."/>
            <person name="Holt S."/>
            <person name="Cochrane G."/>
            <person name="Meng A."/>
            <person name="Brown T."/>
            <person name="Cohen L."/>
        </authorList>
    </citation>
    <scope>NUCLEOTIDE SEQUENCE</scope>
    <source>
        <strain evidence="9">CCMP219</strain>
    </source>
</reference>
<dbReference type="EMBL" id="HBEC01026838">
    <property type="protein sequence ID" value="CAD8294091.1"/>
    <property type="molecule type" value="Transcribed_RNA"/>
</dbReference>
<evidence type="ECO:0000259" key="8">
    <source>
        <dbReference type="Pfam" id="PF00892"/>
    </source>
</evidence>
<feature type="transmembrane region" description="Helical" evidence="7">
    <location>
        <begin position="238"/>
        <end position="261"/>
    </location>
</feature>
<evidence type="ECO:0000256" key="5">
    <source>
        <dbReference type="ARBA" id="ARBA00023136"/>
    </source>
</evidence>
<feature type="compositionally biased region" description="Low complexity" evidence="6">
    <location>
        <begin position="424"/>
        <end position="434"/>
    </location>
</feature>
<evidence type="ECO:0000256" key="3">
    <source>
        <dbReference type="ARBA" id="ARBA00022692"/>
    </source>
</evidence>
<sequence>MALGGDGCGGSGMLWASGEACVALAAFLFSVSSLAVKLTSDGLGVLQICTMSSGGCAIALYLISRSAGAPLLPQSPGMRWLVVGRATAGALTILLYYSAVEMSNLKDATALFFTAPLFCLLLESGVKRHMPGRRSLFGATATVAGALLVSNACFCALFPGSEYCGGGAVEAEADPALHASSSGGGIRSTTHMLESPVYRLSFGDGGGGSLSGALRDLAFHSLGESGGGNDDGSSMADAGAVVGLCLAVASAVTNSLAFLCVGQLRGCVPATSLTFWHHLVTVVAACIAQVVLIAGDALEMLPAGTGSAAALWSPTAADLALVCVVLAGQLGAQLLLNRGFTLASATRGAAINVMQVVFSFLWDATIFHNPIEPPSALGGTLIVSGVVVITSAPMQRMVSERISDLSRNLSVHLRGDSPGGSMRGSGVWSRRGGSPCVLASPAGDSPRESTHGAPPWAGDLRMTVEPGVPASGAGPELREPLLLRGGSGGQERDLERPGAP</sequence>
<evidence type="ECO:0000256" key="7">
    <source>
        <dbReference type="SAM" id="Phobius"/>
    </source>
</evidence>
<keyword evidence="4 7" id="KW-1133">Transmembrane helix</keyword>